<dbReference type="InterPro" id="IPR050127">
    <property type="entry name" value="Serine_Proteases_S1"/>
</dbReference>
<evidence type="ECO:0000256" key="7">
    <source>
        <dbReference type="PROSITE-ProRule" id="PRU00090"/>
    </source>
</evidence>
<dbReference type="PROSITE" id="PS00134">
    <property type="entry name" value="TRYPSIN_HIS"/>
    <property type="match status" value="1"/>
</dbReference>
<dbReference type="PANTHER" id="PTHR24264">
    <property type="entry name" value="TRYPSIN-RELATED"/>
    <property type="match status" value="1"/>
</dbReference>
<keyword evidence="2" id="KW-0964">Secreted</keyword>
<feature type="domain" description="Ig-like" evidence="12">
    <location>
        <begin position="1273"/>
        <end position="1360"/>
    </location>
</feature>
<dbReference type="CDD" id="cd00190">
    <property type="entry name" value="Tryp_SPc"/>
    <property type="match status" value="1"/>
</dbReference>
<feature type="compositionally biased region" description="Gly residues" evidence="9">
    <location>
        <begin position="613"/>
        <end position="623"/>
    </location>
</feature>
<dbReference type="PROSITE" id="PS50038">
    <property type="entry name" value="FZ"/>
    <property type="match status" value="1"/>
</dbReference>
<keyword evidence="6 7" id="KW-1015">Disulfide bond</keyword>
<dbReference type="PANTHER" id="PTHR24264:SF65">
    <property type="entry name" value="SRCR DOMAIN-CONTAINING PROTEIN"/>
    <property type="match status" value="1"/>
</dbReference>
<dbReference type="OrthoDB" id="10053709at2759"/>
<feature type="disulfide bond" evidence="7">
    <location>
        <begin position="1052"/>
        <end position="1076"/>
    </location>
</feature>
<feature type="region of interest" description="Disordered" evidence="9">
    <location>
        <begin position="68"/>
        <end position="111"/>
    </location>
</feature>
<dbReference type="Pfam" id="PF07679">
    <property type="entry name" value="I-set"/>
    <property type="match status" value="2"/>
</dbReference>
<dbReference type="InterPro" id="IPR043504">
    <property type="entry name" value="Peptidase_S1_PA_chymotrypsin"/>
</dbReference>
<dbReference type="InterPro" id="IPR036179">
    <property type="entry name" value="Ig-like_dom_sf"/>
</dbReference>
<feature type="domain" description="Ig-like" evidence="12">
    <location>
        <begin position="1366"/>
        <end position="1457"/>
    </location>
</feature>
<protein>
    <submittedName>
        <fullName evidence="13">F2 protein</fullName>
    </submittedName>
</protein>
<evidence type="ECO:0000256" key="4">
    <source>
        <dbReference type="ARBA" id="ARBA00022801"/>
    </source>
</evidence>
<dbReference type="FunFam" id="2.60.40.10:FF:003373">
    <property type="entry name" value="Lymphocyte activating 3"/>
    <property type="match status" value="1"/>
</dbReference>
<dbReference type="InterPro" id="IPR013098">
    <property type="entry name" value="Ig_I-set"/>
</dbReference>
<gene>
    <name evidence="13" type="primary">F2</name>
    <name evidence="13" type="ORF">BLAG_LOCUS26005</name>
</gene>
<evidence type="ECO:0000259" key="12">
    <source>
        <dbReference type="PROSITE" id="PS50835"/>
    </source>
</evidence>
<dbReference type="InterPro" id="IPR020067">
    <property type="entry name" value="Frizzled_dom"/>
</dbReference>
<feature type="region of interest" description="Disordered" evidence="9">
    <location>
        <begin position="1260"/>
        <end position="1282"/>
    </location>
</feature>
<dbReference type="SMART" id="SM00409">
    <property type="entry name" value="IG"/>
    <property type="match status" value="2"/>
</dbReference>
<dbReference type="FunFam" id="2.40.10.10:FF:000003">
    <property type="entry name" value="Transmembrane serine protease 3"/>
    <property type="match status" value="1"/>
</dbReference>
<evidence type="ECO:0000256" key="6">
    <source>
        <dbReference type="ARBA" id="ARBA00023157"/>
    </source>
</evidence>
<dbReference type="InterPro" id="IPR009003">
    <property type="entry name" value="Peptidase_S1_PA"/>
</dbReference>
<dbReference type="Gene3D" id="2.60.40.10">
    <property type="entry name" value="Immunoglobulins"/>
    <property type="match status" value="2"/>
</dbReference>
<dbReference type="Gene3D" id="2.40.10.10">
    <property type="entry name" value="Trypsin-like serine proteases"/>
    <property type="match status" value="1"/>
</dbReference>
<dbReference type="InterPro" id="IPR001254">
    <property type="entry name" value="Trypsin_dom"/>
</dbReference>
<dbReference type="Pfam" id="PF01392">
    <property type="entry name" value="Fz"/>
    <property type="match status" value="1"/>
</dbReference>
<dbReference type="InterPro" id="IPR018114">
    <property type="entry name" value="TRYPSIN_HIS"/>
</dbReference>
<dbReference type="GO" id="GO:0005615">
    <property type="term" value="C:extracellular space"/>
    <property type="evidence" value="ECO:0007669"/>
    <property type="project" value="TreeGrafter"/>
</dbReference>
<comment type="caution">
    <text evidence="13">The sequence shown here is derived from an EMBL/GenBank/DDBJ whole genome shotgun (WGS) entry which is preliminary data.</text>
</comment>
<dbReference type="EMBL" id="CAKMNS010000174">
    <property type="protein sequence ID" value="CAH1277162.1"/>
    <property type="molecule type" value="Genomic_DNA"/>
</dbReference>
<feature type="region of interest" description="Disordered" evidence="9">
    <location>
        <begin position="590"/>
        <end position="667"/>
    </location>
</feature>
<evidence type="ECO:0000313" key="13">
    <source>
        <dbReference type="EMBL" id="CAH1277162.1"/>
    </source>
</evidence>
<reference evidence="13" key="1">
    <citation type="submission" date="2022-01" db="EMBL/GenBank/DDBJ databases">
        <authorList>
            <person name="Braso-Vives M."/>
        </authorList>
    </citation>
    <scope>NUCLEOTIDE SEQUENCE</scope>
</reference>
<dbReference type="GO" id="GO:0004252">
    <property type="term" value="F:serine-type endopeptidase activity"/>
    <property type="evidence" value="ECO:0007669"/>
    <property type="project" value="InterPro"/>
</dbReference>
<feature type="disulfide bond" evidence="7">
    <location>
        <begin position="989"/>
        <end position="1035"/>
    </location>
</feature>
<sequence>MKLRCHLFLGGEGGKGTVADGGQGGVGGGCSAGAGAAGQTSGGGGGLVPGSSTHPFCGGGGSSGGSSCGSEFGRIGPGKSGPGGEEPSGRRGGQYGGGGGSRAGGRAGGGGGYSRAVIRVTPGERIAVTVGEAGTPHYATPGDGLVVVAWGREIDPTGNMVTCPGCADCPCLWAEITPAPAVPVTTEPPPVPPSERRRCSGSAGYCPGAHVTGARCVDGFCECSGQEYQKYTCLPVVGSCAISRDSSDARAVAGFRSRSADVFSCVADDNSQYEVHALGVYEGYGPRRGFQQEPTGGATMNVYVTADRLTKPVVLVLSSYEAVNWVLHLPETVELHRVDLMAYHLTQHTSVRVRRGSVKRVQRLSGRIGGVPACAYGKDEGGCDTLELLKYILETFGPVTSFTGTYRAGQWSLRIGQPSEESTPTGQVPCWTGSQCDACPSGNVGSVNGDKRCCPNCAAQGLILSPSFCFCRRTPETEGDGEERGILDAGSDGPKGQVKFTTSGVFVVPDGVTAVDVICIGGGGGGRDDHAEILGAYPYGGNGGNSSFGRYLTAEGGKGAKAGNAGGEGGKGTVADGGQGGVGGGCSAGAGAAGQTSGGGGGLVPGSSTHPFCGGGGSSGGSSCGQEFENMPPGKSGPGGEEPTSRRGGQYGGGGGSRAGGRAGGGGGYSRAVIRVTPGERIAVTVGEAGTPHYATPGDGLVVVAWGREIDPTGDMVTCPGCADCPCQHSDAVTTQAPASSEVTVPTVERARCIGSRGYCSGSHITGARCVDGFCECTKKHYQRYTCLPVVGSCSIRRGSAQAEAFQDSDQRETFSCVADENSRYEVHVLAVYEGVGPRRGFQQDPTGAAEMNVYVTSGQVSKPLVLVLSSYEAVNWVLHLPEDVEVHKVLLIAYYVDQSDVTVRSGSVNDVQRQSGRTGGVPACAYGKDDGGCKTVEMLKYIKRKFGPVSSLTGTYRADRWNLKIGSGEATPSPKPPPRCEPLRVSLCDGLGYSRTYMPNLVGHELQQDAELQLQTYTPLIQYGCYEHLKLFLCSMYAPPCGSPPPCRSFCLAAKRDCQPVLSEFGFWWPQALDCDKLEADVIREEPKNGEEEEEKEEEEYHVNEWTVSPTGCRCWFNESSEDCACCTDGGCQCDEGTDIHLCVECDSSDLCEAEPWEVTGTGCECWFDTSRQDCACCRYGGCQCDEESPHRCTRCGDDCGVDRWTLTRDECTCEDDDARDDCACCKDGGCQCGGSQSHRCVQCGHEDECDDIHSSTVPPDRPATVSPEMPPTFAEQPTNTTVEPGEQVILPCRGNEINGEEPTVMWLKNGNEISGFMGGIFPLAAGGLLVIVDERNKGKYTCRLKFNGKTAEATAWVTFASDRPSGQLHFTEKPEDQEVPFGGNVIFKCKASGEYTVVWQKDRMPGSEFIDGRRVIQHRDDLFITAAMLSDVGTYTCRVFNEITGEFLEASGILEVNVRLENVCGRPIHRQAPDSYIVGGTDVAPGAVPWIAMLWDIRPSRNRFFCGGSLLTPEWVVTAAHCILEGEVTKDDFIIRLGKLSSERGVFEENERSTTVQEIIIHPDHNPDNYDADIALVRLTQKIAFTDYILPVCIPSVEDARRLLTALPVGSISGWGRTMQDGTFSATLKEVNVQIIRQGKCRRAHARYDVTKNMFCAGSETGGRDSCDGDSGGPFVVYDNGKWNLMGIVSWGDGCALRDKYGVYTRVHRFRDWLLENIGEE</sequence>
<dbReference type="PROSITE" id="PS50835">
    <property type="entry name" value="IG_LIKE"/>
    <property type="match status" value="2"/>
</dbReference>
<dbReference type="InterPro" id="IPR036790">
    <property type="entry name" value="Frizzled_dom_sf"/>
</dbReference>
<proteinExistence type="predicted"/>
<evidence type="ECO:0000256" key="3">
    <source>
        <dbReference type="ARBA" id="ARBA00022670"/>
    </source>
</evidence>
<dbReference type="InterPro" id="IPR001314">
    <property type="entry name" value="Peptidase_S1A"/>
</dbReference>
<evidence type="ECO:0000256" key="1">
    <source>
        <dbReference type="ARBA" id="ARBA00004613"/>
    </source>
</evidence>
<dbReference type="SMART" id="SM00063">
    <property type="entry name" value="FRI"/>
    <property type="match status" value="1"/>
</dbReference>
<dbReference type="PRINTS" id="PR00722">
    <property type="entry name" value="CHYMOTRYPSIN"/>
</dbReference>
<dbReference type="SUPFAM" id="SSF50494">
    <property type="entry name" value="Trypsin-like serine proteases"/>
    <property type="match status" value="1"/>
</dbReference>
<keyword evidence="5 8" id="KW-0720">Serine protease</keyword>
<dbReference type="SMART" id="SM00020">
    <property type="entry name" value="Tryp_SPc"/>
    <property type="match status" value="1"/>
</dbReference>
<dbReference type="Proteomes" id="UP000838412">
    <property type="component" value="Unassembled WGS sequence"/>
</dbReference>
<dbReference type="GO" id="GO:0006508">
    <property type="term" value="P:proteolysis"/>
    <property type="evidence" value="ECO:0007669"/>
    <property type="project" value="UniProtKB-KW"/>
</dbReference>
<evidence type="ECO:0000259" key="11">
    <source>
        <dbReference type="PROSITE" id="PS50240"/>
    </source>
</evidence>
<dbReference type="Pfam" id="PF00089">
    <property type="entry name" value="Trypsin"/>
    <property type="match status" value="1"/>
</dbReference>
<dbReference type="PROSITE" id="PS00135">
    <property type="entry name" value="TRYPSIN_SER"/>
    <property type="match status" value="1"/>
</dbReference>
<accession>A0A8S4MML5</accession>
<evidence type="ECO:0000256" key="5">
    <source>
        <dbReference type="ARBA" id="ARBA00022825"/>
    </source>
</evidence>
<feature type="compositionally biased region" description="Gly residues" evidence="9">
    <location>
        <begin position="590"/>
        <end position="604"/>
    </location>
</feature>
<feature type="compositionally biased region" description="Gly residues" evidence="9">
    <location>
        <begin position="649"/>
        <end position="667"/>
    </location>
</feature>
<dbReference type="InterPro" id="IPR003598">
    <property type="entry name" value="Ig_sub2"/>
</dbReference>
<evidence type="ECO:0000256" key="9">
    <source>
        <dbReference type="SAM" id="MobiDB-lite"/>
    </source>
</evidence>
<evidence type="ECO:0000256" key="2">
    <source>
        <dbReference type="ARBA" id="ARBA00022525"/>
    </source>
</evidence>
<organism evidence="13 14">
    <name type="scientific">Branchiostoma lanceolatum</name>
    <name type="common">Common lancelet</name>
    <name type="synonym">Amphioxus lanceolatum</name>
    <dbReference type="NCBI Taxonomy" id="7740"/>
    <lineage>
        <taxon>Eukaryota</taxon>
        <taxon>Metazoa</taxon>
        <taxon>Chordata</taxon>
        <taxon>Cephalochordata</taxon>
        <taxon>Leptocardii</taxon>
        <taxon>Amphioxiformes</taxon>
        <taxon>Branchiostomatidae</taxon>
        <taxon>Branchiostoma</taxon>
    </lineage>
</organism>
<dbReference type="InterPro" id="IPR003599">
    <property type="entry name" value="Ig_sub"/>
</dbReference>
<dbReference type="PROSITE" id="PS50240">
    <property type="entry name" value="TRYPSIN_DOM"/>
    <property type="match status" value="1"/>
</dbReference>
<evidence type="ECO:0000259" key="10">
    <source>
        <dbReference type="PROSITE" id="PS50038"/>
    </source>
</evidence>
<dbReference type="SMART" id="SM00408">
    <property type="entry name" value="IGc2"/>
    <property type="match status" value="2"/>
</dbReference>
<dbReference type="SUPFAM" id="SSF63501">
    <property type="entry name" value="Frizzled cysteine-rich domain"/>
    <property type="match status" value="1"/>
</dbReference>
<name>A0A8S4MML5_BRALA</name>
<comment type="subcellular location">
    <subcellularLocation>
        <location evidence="1">Secreted</location>
    </subcellularLocation>
</comment>
<keyword evidence="4 8" id="KW-0378">Hydrolase</keyword>
<keyword evidence="14" id="KW-1185">Reference proteome</keyword>
<keyword evidence="3 8" id="KW-0645">Protease</keyword>
<dbReference type="SUPFAM" id="SSF48726">
    <property type="entry name" value="Immunoglobulin"/>
    <property type="match status" value="2"/>
</dbReference>
<feature type="compositionally biased region" description="Gly residues" evidence="9">
    <location>
        <begin position="75"/>
        <end position="111"/>
    </location>
</feature>
<dbReference type="InterPro" id="IPR007110">
    <property type="entry name" value="Ig-like_dom"/>
</dbReference>
<dbReference type="Gene3D" id="1.10.2000.10">
    <property type="entry name" value="Frizzled cysteine-rich domain"/>
    <property type="match status" value="1"/>
</dbReference>
<dbReference type="InterPro" id="IPR013783">
    <property type="entry name" value="Ig-like_fold"/>
</dbReference>
<feature type="domain" description="Peptidase S1" evidence="11">
    <location>
        <begin position="1479"/>
        <end position="1721"/>
    </location>
</feature>
<evidence type="ECO:0000256" key="8">
    <source>
        <dbReference type="RuleBase" id="RU363034"/>
    </source>
</evidence>
<comment type="caution">
    <text evidence="7">Lacks conserved residue(s) required for the propagation of feature annotation.</text>
</comment>
<dbReference type="InterPro" id="IPR033116">
    <property type="entry name" value="TRYPSIN_SER"/>
</dbReference>
<feature type="domain" description="FZ" evidence="10">
    <location>
        <begin position="976"/>
        <end position="1079"/>
    </location>
</feature>
<evidence type="ECO:0000313" key="14">
    <source>
        <dbReference type="Proteomes" id="UP000838412"/>
    </source>
</evidence>
<feature type="disulfide bond" evidence="7">
    <location>
        <begin position="981"/>
        <end position="1042"/>
    </location>
</feature>